<feature type="compositionally biased region" description="Basic and acidic residues" evidence="1">
    <location>
        <begin position="80"/>
        <end position="89"/>
    </location>
</feature>
<evidence type="ECO:0000256" key="1">
    <source>
        <dbReference type="SAM" id="MobiDB-lite"/>
    </source>
</evidence>
<feature type="region of interest" description="Disordered" evidence="1">
    <location>
        <begin position="1"/>
        <end position="45"/>
    </location>
</feature>
<evidence type="ECO:0000313" key="3">
    <source>
        <dbReference type="Proteomes" id="UP000821837"/>
    </source>
</evidence>
<reference evidence="2" key="1">
    <citation type="journal article" date="2020" name="Cell">
        <title>Large-Scale Comparative Analyses of Tick Genomes Elucidate Their Genetic Diversity and Vector Capacities.</title>
        <authorList>
            <consortium name="Tick Genome and Microbiome Consortium (TIGMIC)"/>
            <person name="Jia N."/>
            <person name="Wang J."/>
            <person name="Shi W."/>
            <person name="Du L."/>
            <person name="Sun Y."/>
            <person name="Zhan W."/>
            <person name="Jiang J.F."/>
            <person name="Wang Q."/>
            <person name="Zhang B."/>
            <person name="Ji P."/>
            <person name="Bell-Sakyi L."/>
            <person name="Cui X.M."/>
            <person name="Yuan T.T."/>
            <person name="Jiang B.G."/>
            <person name="Yang W.F."/>
            <person name="Lam T.T."/>
            <person name="Chang Q.C."/>
            <person name="Ding S.J."/>
            <person name="Wang X.J."/>
            <person name="Zhu J.G."/>
            <person name="Ruan X.D."/>
            <person name="Zhao L."/>
            <person name="Wei J.T."/>
            <person name="Ye R.Z."/>
            <person name="Que T.C."/>
            <person name="Du C.H."/>
            <person name="Zhou Y.H."/>
            <person name="Cheng J.X."/>
            <person name="Dai P.F."/>
            <person name="Guo W.B."/>
            <person name="Han X.H."/>
            <person name="Huang E.J."/>
            <person name="Li L.F."/>
            <person name="Wei W."/>
            <person name="Gao Y.C."/>
            <person name="Liu J.Z."/>
            <person name="Shao H.Z."/>
            <person name="Wang X."/>
            <person name="Wang C.C."/>
            <person name="Yang T.C."/>
            <person name="Huo Q.B."/>
            <person name="Li W."/>
            <person name="Chen H.Y."/>
            <person name="Chen S.E."/>
            <person name="Zhou L.G."/>
            <person name="Ni X.B."/>
            <person name="Tian J.H."/>
            <person name="Sheng Y."/>
            <person name="Liu T."/>
            <person name="Pan Y.S."/>
            <person name="Xia L.Y."/>
            <person name="Li J."/>
            <person name="Zhao F."/>
            <person name="Cao W.C."/>
        </authorList>
    </citation>
    <scope>NUCLEOTIDE SEQUENCE</scope>
    <source>
        <strain evidence="2">Rsan-2018</strain>
    </source>
</reference>
<name>A0A9D4TAC7_RHISA</name>
<organism evidence="2 3">
    <name type="scientific">Rhipicephalus sanguineus</name>
    <name type="common">Brown dog tick</name>
    <name type="synonym">Ixodes sanguineus</name>
    <dbReference type="NCBI Taxonomy" id="34632"/>
    <lineage>
        <taxon>Eukaryota</taxon>
        <taxon>Metazoa</taxon>
        <taxon>Ecdysozoa</taxon>
        <taxon>Arthropoda</taxon>
        <taxon>Chelicerata</taxon>
        <taxon>Arachnida</taxon>
        <taxon>Acari</taxon>
        <taxon>Parasitiformes</taxon>
        <taxon>Ixodida</taxon>
        <taxon>Ixodoidea</taxon>
        <taxon>Ixodidae</taxon>
        <taxon>Rhipicephalinae</taxon>
        <taxon>Rhipicephalus</taxon>
        <taxon>Rhipicephalus</taxon>
    </lineage>
</organism>
<dbReference type="AlphaFoldDB" id="A0A9D4TAC7"/>
<gene>
    <name evidence="2" type="ORF">HPB52_014077</name>
</gene>
<proteinExistence type="predicted"/>
<comment type="caution">
    <text evidence="2">The sequence shown here is derived from an EMBL/GenBank/DDBJ whole genome shotgun (WGS) entry which is preliminary data.</text>
</comment>
<feature type="region of interest" description="Disordered" evidence="1">
    <location>
        <begin position="74"/>
        <end position="93"/>
    </location>
</feature>
<sequence>MARTDSSPSGYALPAAATSRRENLGNESENGGGDQNNGMATPSISEKEMEFWLKIERRPWKEERRPLEIKLQFAQLQRDSPPRTQDREPYLSTRLTAEQHRDYDTLKSVVLEDLKLSAAEYQRRILTAAKRRRESWKTFATRVEFELLCLVELLAVDHINAGLTEEAANTGSKPAS</sequence>
<accession>A0A9D4TAC7</accession>
<protein>
    <submittedName>
        <fullName evidence="2">Uncharacterized protein</fullName>
    </submittedName>
</protein>
<keyword evidence="3" id="KW-1185">Reference proteome</keyword>
<evidence type="ECO:0000313" key="2">
    <source>
        <dbReference type="EMBL" id="KAH7983752.1"/>
    </source>
</evidence>
<reference evidence="2" key="2">
    <citation type="submission" date="2021-09" db="EMBL/GenBank/DDBJ databases">
        <authorList>
            <person name="Jia N."/>
            <person name="Wang J."/>
            <person name="Shi W."/>
            <person name="Du L."/>
            <person name="Sun Y."/>
            <person name="Zhan W."/>
            <person name="Jiang J."/>
            <person name="Wang Q."/>
            <person name="Zhang B."/>
            <person name="Ji P."/>
            <person name="Sakyi L.B."/>
            <person name="Cui X."/>
            <person name="Yuan T."/>
            <person name="Jiang B."/>
            <person name="Yang W."/>
            <person name="Lam T.T.-Y."/>
            <person name="Chang Q."/>
            <person name="Ding S."/>
            <person name="Wang X."/>
            <person name="Zhu J."/>
            <person name="Ruan X."/>
            <person name="Zhao L."/>
            <person name="Wei J."/>
            <person name="Que T."/>
            <person name="Du C."/>
            <person name="Cheng J."/>
            <person name="Dai P."/>
            <person name="Han X."/>
            <person name="Huang E."/>
            <person name="Gao Y."/>
            <person name="Liu J."/>
            <person name="Shao H."/>
            <person name="Ye R."/>
            <person name="Li L."/>
            <person name="Wei W."/>
            <person name="Wang X."/>
            <person name="Wang C."/>
            <person name="Huo Q."/>
            <person name="Li W."/>
            <person name="Guo W."/>
            <person name="Chen H."/>
            <person name="Chen S."/>
            <person name="Zhou L."/>
            <person name="Zhou L."/>
            <person name="Ni X."/>
            <person name="Tian J."/>
            <person name="Zhou Y."/>
            <person name="Sheng Y."/>
            <person name="Liu T."/>
            <person name="Pan Y."/>
            <person name="Xia L."/>
            <person name="Li J."/>
            <person name="Zhao F."/>
            <person name="Cao W."/>
        </authorList>
    </citation>
    <scope>NUCLEOTIDE SEQUENCE</scope>
    <source>
        <strain evidence="2">Rsan-2018</strain>
        <tissue evidence="2">Larvae</tissue>
    </source>
</reference>
<dbReference type="Proteomes" id="UP000821837">
    <property type="component" value="Chromosome 1"/>
</dbReference>
<dbReference type="EMBL" id="JABSTV010001245">
    <property type="protein sequence ID" value="KAH7983752.1"/>
    <property type="molecule type" value="Genomic_DNA"/>
</dbReference>